<evidence type="ECO:0000256" key="1">
    <source>
        <dbReference type="SAM" id="MobiDB-lite"/>
    </source>
</evidence>
<dbReference type="InterPro" id="IPR007175">
    <property type="entry name" value="Rpr2/Snm1/Rpp21"/>
</dbReference>
<dbReference type="OMA" id="IVETWAD"/>
<evidence type="ECO:0000313" key="3">
    <source>
        <dbReference type="Proteomes" id="UP000091857"/>
    </source>
</evidence>
<name>A0A2C9WJP8_MANES</name>
<feature type="region of interest" description="Disordered" evidence="1">
    <location>
        <begin position="145"/>
        <end position="273"/>
    </location>
</feature>
<dbReference type="STRING" id="3983.A0A2C9WJP8"/>
<evidence type="ECO:0000313" key="2">
    <source>
        <dbReference type="EMBL" id="OAY59815.1"/>
    </source>
</evidence>
<comment type="caution">
    <text evidence="2">The sequence shown here is derived from an EMBL/GenBank/DDBJ whole genome shotgun (WGS) entry which is preliminary data.</text>
</comment>
<dbReference type="Gramene" id="Manes.01G061800.1.v8.1">
    <property type="protein sequence ID" value="Manes.01G061800.1.v8.1.CDS"/>
    <property type="gene ID" value="Manes.01G061800.v8.1"/>
</dbReference>
<dbReference type="EMBL" id="CM004387">
    <property type="protein sequence ID" value="OAY59815.1"/>
    <property type="molecule type" value="Genomic_DNA"/>
</dbReference>
<sequence>MGKRGGVKKLPIAPTLSHSSVSLREETSGKIQAKGVSRNPKSFLKLEHLQKLAVWASGETSIPSLGAFFGRQFAAAGEILGVSPDPSIIQCQRCETILQPGFNCTVRIEKNQTKARQRQKKHNTPMQNNVVYKCHFCSHQNLKRGTAKGHMKEICPSKPKPKPSAKSETCKPMAQKSASLEKVTKSKDEIALPPPSGEPSILNSPATPSVRSGVTLLDAKRRKRTRSGSKKSEESESKNGAEGGERTVSASSKRKRKSWTSLKEITASNEHDSIRNITLAAPFFI</sequence>
<dbReference type="OrthoDB" id="1937463at2759"/>
<dbReference type="Gene3D" id="6.20.50.20">
    <property type="match status" value="1"/>
</dbReference>
<keyword evidence="3" id="KW-1185">Reference proteome</keyword>
<gene>
    <name evidence="2" type="ORF">MANES_01G061800v8</name>
</gene>
<protein>
    <submittedName>
        <fullName evidence="2">Uncharacterized protein</fullName>
    </submittedName>
</protein>
<organism evidence="2 3">
    <name type="scientific">Manihot esculenta</name>
    <name type="common">Cassava</name>
    <name type="synonym">Jatropha manihot</name>
    <dbReference type="NCBI Taxonomy" id="3983"/>
    <lineage>
        <taxon>Eukaryota</taxon>
        <taxon>Viridiplantae</taxon>
        <taxon>Streptophyta</taxon>
        <taxon>Embryophyta</taxon>
        <taxon>Tracheophyta</taxon>
        <taxon>Spermatophyta</taxon>
        <taxon>Magnoliopsida</taxon>
        <taxon>eudicotyledons</taxon>
        <taxon>Gunneridae</taxon>
        <taxon>Pentapetalae</taxon>
        <taxon>rosids</taxon>
        <taxon>fabids</taxon>
        <taxon>Malpighiales</taxon>
        <taxon>Euphorbiaceae</taxon>
        <taxon>Crotonoideae</taxon>
        <taxon>Manihoteae</taxon>
        <taxon>Manihot</taxon>
    </lineage>
</organism>
<dbReference type="Proteomes" id="UP000091857">
    <property type="component" value="Chromosome 1"/>
</dbReference>
<accession>A0A2C9WJP8</accession>
<feature type="compositionally biased region" description="Polar residues" evidence="1">
    <location>
        <begin position="259"/>
        <end position="268"/>
    </location>
</feature>
<feature type="compositionally biased region" description="Polar residues" evidence="1">
    <location>
        <begin position="201"/>
        <end position="212"/>
    </location>
</feature>
<dbReference type="PANTHER" id="PTHR36072:SF2">
    <property type="entry name" value="OS01G0531000 PROTEIN"/>
    <property type="match status" value="1"/>
</dbReference>
<feature type="compositionally biased region" description="Basic and acidic residues" evidence="1">
    <location>
        <begin position="230"/>
        <end position="245"/>
    </location>
</feature>
<dbReference type="GO" id="GO:0006396">
    <property type="term" value="P:RNA processing"/>
    <property type="evidence" value="ECO:0007669"/>
    <property type="project" value="InterPro"/>
</dbReference>
<dbReference type="PANTHER" id="PTHR36072">
    <property type="entry name" value="OS01G0541600 PROTEIN"/>
    <property type="match status" value="1"/>
</dbReference>
<dbReference type="AlphaFoldDB" id="A0A2C9WJP8"/>
<reference evidence="3" key="1">
    <citation type="journal article" date="2016" name="Nat. Biotechnol.">
        <title>Sequencing wild and cultivated cassava and related species reveals extensive interspecific hybridization and genetic diversity.</title>
        <authorList>
            <person name="Bredeson J.V."/>
            <person name="Lyons J.B."/>
            <person name="Prochnik S.E."/>
            <person name="Wu G.A."/>
            <person name="Ha C.M."/>
            <person name="Edsinger-Gonzales E."/>
            <person name="Grimwood J."/>
            <person name="Schmutz J."/>
            <person name="Rabbi I.Y."/>
            <person name="Egesi C."/>
            <person name="Nauluvula P."/>
            <person name="Lebot V."/>
            <person name="Ndunguru J."/>
            <person name="Mkamilo G."/>
            <person name="Bart R.S."/>
            <person name="Setter T.L."/>
            <person name="Gleadow R.M."/>
            <person name="Kulakow P."/>
            <person name="Ferguson M.E."/>
            <person name="Rounsley S."/>
            <person name="Rokhsar D.S."/>
        </authorList>
    </citation>
    <scope>NUCLEOTIDE SEQUENCE [LARGE SCALE GENOMIC DNA]</scope>
    <source>
        <strain evidence="3">cv. AM560-2</strain>
    </source>
</reference>
<proteinExistence type="predicted"/>
<dbReference type="Pfam" id="PF04032">
    <property type="entry name" value="Rpr2"/>
    <property type="match status" value="1"/>
</dbReference>
<feature type="compositionally biased region" description="Basic residues" evidence="1">
    <location>
        <begin position="220"/>
        <end position="229"/>
    </location>
</feature>